<reference evidence="11" key="1">
    <citation type="submission" date="2025-08" db="UniProtKB">
        <authorList>
            <consortium name="RefSeq"/>
        </authorList>
    </citation>
    <scope>IDENTIFICATION</scope>
    <source>
        <strain evidence="11">Airmid</strain>
    </source>
</reference>
<dbReference type="InterPro" id="IPR002893">
    <property type="entry name" value="Znf_MYND"/>
</dbReference>
<dbReference type="PROSITE" id="PS50280">
    <property type="entry name" value="SET"/>
    <property type="match status" value="1"/>
</dbReference>
<gene>
    <name evidence="11" type="primary">LOC113792023</name>
</gene>
<keyword evidence="6" id="KW-0862">Zinc</keyword>
<dbReference type="GO" id="GO:0005634">
    <property type="term" value="C:nucleus"/>
    <property type="evidence" value="ECO:0007669"/>
    <property type="project" value="TreeGrafter"/>
</dbReference>
<dbReference type="Gene3D" id="1.10.220.160">
    <property type="match status" value="1"/>
</dbReference>
<evidence type="ECO:0000313" key="11">
    <source>
        <dbReference type="RefSeq" id="XP_027197690.1"/>
    </source>
</evidence>
<dbReference type="GO" id="GO:0008276">
    <property type="term" value="F:protein methyltransferase activity"/>
    <property type="evidence" value="ECO:0007669"/>
    <property type="project" value="UniProtKB-ARBA"/>
</dbReference>
<evidence type="ECO:0000256" key="3">
    <source>
        <dbReference type="ARBA" id="ARBA00022691"/>
    </source>
</evidence>
<evidence type="ECO:0000256" key="7">
    <source>
        <dbReference type="PROSITE-ProRule" id="PRU00134"/>
    </source>
</evidence>
<dbReference type="OMA" id="YYFNCRC"/>
<dbReference type="GO" id="GO:0005737">
    <property type="term" value="C:cytoplasm"/>
    <property type="evidence" value="ECO:0007669"/>
    <property type="project" value="TreeGrafter"/>
</dbReference>
<evidence type="ECO:0000256" key="6">
    <source>
        <dbReference type="ARBA" id="ARBA00022833"/>
    </source>
</evidence>
<dbReference type="InterPro" id="IPR046341">
    <property type="entry name" value="SET_dom_sf"/>
</dbReference>
<dbReference type="AlphaFoldDB" id="A0A6P6XWZ1"/>
<dbReference type="Proteomes" id="UP000515146">
    <property type="component" value="Unplaced"/>
</dbReference>
<evidence type="ECO:0000256" key="1">
    <source>
        <dbReference type="ARBA" id="ARBA00022603"/>
    </source>
</evidence>
<evidence type="ECO:0000256" key="4">
    <source>
        <dbReference type="ARBA" id="ARBA00022723"/>
    </source>
</evidence>
<dbReference type="Gene3D" id="1.25.40.10">
    <property type="entry name" value="Tetratricopeptide repeat domain"/>
    <property type="match status" value="1"/>
</dbReference>
<dbReference type="RefSeq" id="XP_027197690.1">
    <property type="nucleotide sequence ID" value="XM_027341889.1"/>
</dbReference>
<evidence type="ECO:0000259" key="8">
    <source>
        <dbReference type="PROSITE" id="PS50280"/>
    </source>
</evidence>
<dbReference type="SUPFAM" id="SSF82199">
    <property type="entry name" value="SET domain"/>
    <property type="match status" value="1"/>
</dbReference>
<keyword evidence="5 7" id="KW-0863">Zinc-finger</keyword>
<protein>
    <submittedName>
        <fullName evidence="11">SET and MYND domain-containing protein 4-like</fullName>
    </submittedName>
</protein>
<dbReference type="Pfam" id="PF00856">
    <property type="entry name" value="SET"/>
    <property type="match status" value="1"/>
</dbReference>
<dbReference type="GO" id="GO:0008170">
    <property type="term" value="F:N-methyltransferase activity"/>
    <property type="evidence" value="ECO:0007669"/>
    <property type="project" value="UniProtKB-ARBA"/>
</dbReference>
<feature type="domain" description="SET" evidence="8">
    <location>
        <begin position="222"/>
        <end position="567"/>
    </location>
</feature>
<keyword evidence="10" id="KW-1185">Reference proteome</keyword>
<name>A0A6P6XWZ1_DERPT</name>
<proteinExistence type="predicted"/>
<accession>A0A6P6XWZ1</accession>
<keyword evidence="3" id="KW-0949">S-adenosyl-L-methionine</keyword>
<sequence length="824" mass="96954">MISNLTKFLHKNPDIINDDKIVNSHDKQSRIERICRKLGINTMLKVTYKRIMDHIRNEPKNDEKARCFLRKALLLNNNSDDNLAIVMDKLNHAILESGYGGPTFVHAYCQRSKCNIELGNFEAALLDINIAIKYGGPNDERSFTRSLAIFYRNLKHFFPSCSTKLNSKDIKTCIENNDPSPWKSLWDYLTNDKLISEDKDDQSQLSGLEELFEFQCNFKIDPRCAIVNNKKKGRHFICQNSIPNGTQVLVERTYSISFDNQFQLRLCLHCCKECEDHFVPCRYCRMAVFCSEECFHRSWSSFHRHECLILSVFDRDKLNLSIHLYRMITKIGVKNALITKRHIDKMKNNNSNLSKRVEKYWNKSIEEIINEFIVERYMNDEKLRNTPDFRMKPSQKNRTYQMMLTLLDHNEKFESYYDMNYIGLAIDTALILLINNYLIRKQSSKQQFSLPHWAHLPKILLKQIIKKNENKQSIHELNIFNHSYEDFARLVEILLLNVRKLTTNMFSWNSLNSSGDPQNVATCQCLVGSLINHSCKPNVDWEFVNGCIVYTASRDIEPGEEITNSYGPHSEIPFIKRQIILSQNYYFNCRCEICRIEVEYYPNVLKCQKCSGPVLVIPDSSINSECMNCWQSYKNAFEKMEYVEASFRKFFAIQMLIQNECRGAYDGQNVWFEKMLQCLKDQQYYLYGKNQMLIKNLRIACRLYLNRGELDTACDLAFQLNEIDDDCFSISINDKNMNDSNWIKALKNRHLYHDIGKMYLQQQQEANNELKKDEKNDEQDVNNQRLFFAKKMVDTYHGDNLFLAQKLFNSLISDDEYKFSEITL</sequence>
<dbReference type="PROSITE" id="PS01360">
    <property type="entry name" value="ZF_MYND_1"/>
    <property type="match status" value="1"/>
</dbReference>
<evidence type="ECO:0000256" key="5">
    <source>
        <dbReference type="ARBA" id="ARBA00022771"/>
    </source>
</evidence>
<organism evidence="10 11">
    <name type="scientific">Dermatophagoides pteronyssinus</name>
    <name type="common">European house dust mite</name>
    <dbReference type="NCBI Taxonomy" id="6956"/>
    <lineage>
        <taxon>Eukaryota</taxon>
        <taxon>Metazoa</taxon>
        <taxon>Ecdysozoa</taxon>
        <taxon>Arthropoda</taxon>
        <taxon>Chelicerata</taxon>
        <taxon>Arachnida</taxon>
        <taxon>Acari</taxon>
        <taxon>Acariformes</taxon>
        <taxon>Sarcoptiformes</taxon>
        <taxon>Astigmata</taxon>
        <taxon>Psoroptidia</taxon>
        <taxon>Analgoidea</taxon>
        <taxon>Pyroglyphidae</taxon>
        <taxon>Dermatophagoidinae</taxon>
        <taxon>Dermatophagoides</taxon>
    </lineage>
</organism>
<dbReference type="SUPFAM" id="SSF144232">
    <property type="entry name" value="HIT/MYND zinc finger-like"/>
    <property type="match status" value="1"/>
</dbReference>
<dbReference type="InParanoid" id="A0A6P6XWZ1"/>
<dbReference type="InterPro" id="IPR001214">
    <property type="entry name" value="SET_dom"/>
</dbReference>
<evidence type="ECO:0000313" key="10">
    <source>
        <dbReference type="Proteomes" id="UP000515146"/>
    </source>
</evidence>
<dbReference type="OrthoDB" id="5945798at2759"/>
<dbReference type="GO" id="GO:0008270">
    <property type="term" value="F:zinc ion binding"/>
    <property type="evidence" value="ECO:0007669"/>
    <property type="project" value="UniProtKB-KW"/>
</dbReference>
<dbReference type="InterPro" id="IPR011990">
    <property type="entry name" value="TPR-like_helical_dom_sf"/>
</dbReference>
<dbReference type="Gene3D" id="2.170.270.10">
    <property type="entry name" value="SET domain"/>
    <property type="match status" value="2"/>
</dbReference>
<keyword evidence="4" id="KW-0479">Metal-binding</keyword>
<evidence type="ECO:0000259" key="9">
    <source>
        <dbReference type="PROSITE" id="PS50865"/>
    </source>
</evidence>
<dbReference type="GO" id="GO:0008757">
    <property type="term" value="F:S-adenosylmethionine-dependent methyltransferase activity"/>
    <property type="evidence" value="ECO:0007669"/>
    <property type="project" value="UniProtKB-ARBA"/>
</dbReference>
<feature type="domain" description="MYND-type" evidence="9">
    <location>
        <begin position="267"/>
        <end position="307"/>
    </location>
</feature>
<evidence type="ECO:0000256" key="2">
    <source>
        <dbReference type="ARBA" id="ARBA00022679"/>
    </source>
</evidence>
<dbReference type="KEGG" id="dpte:113792023"/>
<dbReference type="Gene3D" id="6.10.140.2220">
    <property type="match status" value="1"/>
</dbReference>
<keyword evidence="1" id="KW-0489">Methyltransferase</keyword>
<dbReference type="GO" id="GO:0042826">
    <property type="term" value="F:histone deacetylase binding"/>
    <property type="evidence" value="ECO:0007669"/>
    <property type="project" value="TreeGrafter"/>
</dbReference>
<dbReference type="GO" id="GO:0032259">
    <property type="term" value="P:methylation"/>
    <property type="evidence" value="ECO:0007669"/>
    <property type="project" value="UniProtKB-KW"/>
</dbReference>
<dbReference type="PANTHER" id="PTHR46165:SF2">
    <property type="entry name" value="SET AND MYND DOMAIN-CONTAINING PROTEIN 4"/>
    <property type="match status" value="1"/>
</dbReference>
<keyword evidence="2" id="KW-0808">Transferase</keyword>
<dbReference type="PROSITE" id="PS50865">
    <property type="entry name" value="ZF_MYND_2"/>
    <property type="match status" value="1"/>
</dbReference>
<dbReference type="InterPro" id="IPR052097">
    <property type="entry name" value="SET-MYND_domain_protein"/>
</dbReference>
<dbReference type="PANTHER" id="PTHR46165">
    <property type="entry name" value="SET AND MYND DOMAIN-CONTAINING PROTEIN 4"/>
    <property type="match status" value="1"/>
</dbReference>